<accession>A0A844QBM2</accession>
<comment type="caution">
    <text evidence="1">The sequence shown here is derived from an EMBL/GenBank/DDBJ whole genome shotgun (WGS) entry which is preliminary data.</text>
</comment>
<gene>
    <name evidence="1" type="ORF">GN330_02120</name>
</gene>
<organism evidence="1 2">
    <name type="scientific">Nitratireductor arenosus</name>
    <dbReference type="NCBI Taxonomy" id="2682096"/>
    <lineage>
        <taxon>Bacteria</taxon>
        <taxon>Pseudomonadati</taxon>
        <taxon>Pseudomonadota</taxon>
        <taxon>Alphaproteobacteria</taxon>
        <taxon>Hyphomicrobiales</taxon>
        <taxon>Phyllobacteriaceae</taxon>
        <taxon>Nitratireductor</taxon>
    </lineage>
</organism>
<dbReference type="AlphaFoldDB" id="A0A844QBM2"/>
<dbReference type="Proteomes" id="UP000463224">
    <property type="component" value="Unassembled WGS sequence"/>
</dbReference>
<keyword evidence="2" id="KW-1185">Reference proteome</keyword>
<dbReference type="RefSeq" id="WP_156710958.1">
    <property type="nucleotide sequence ID" value="NZ_WPHG01000001.1"/>
</dbReference>
<evidence type="ECO:0000313" key="1">
    <source>
        <dbReference type="EMBL" id="MVA96054.1"/>
    </source>
</evidence>
<sequence length="57" mass="6135">MLVTPEDKPVGYVNITDDVCRSEMIAAAGVTSAVEDIRGHPALSFSTFAADHANTWR</sequence>
<proteinExistence type="predicted"/>
<reference evidence="1 2" key="1">
    <citation type="submission" date="2019-12" db="EMBL/GenBank/DDBJ databases">
        <title>Nitratireductor arenosus sp. nov., Isolated from sea sand, Jeju island, South Korea.</title>
        <authorList>
            <person name="Kim W."/>
        </authorList>
    </citation>
    <scope>NUCLEOTIDE SEQUENCE [LARGE SCALE GENOMIC DNA]</scope>
    <source>
        <strain evidence="1 2">CAU 1489</strain>
    </source>
</reference>
<evidence type="ECO:0000313" key="2">
    <source>
        <dbReference type="Proteomes" id="UP000463224"/>
    </source>
</evidence>
<dbReference type="EMBL" id="WPHG01000001">
    <property type="protein sequence ID" value="MVA96054.1"/>
    <property type="molecule type" value="Genomic_DNA"/>
</dbReference>
<name>A0A844QBM2_9HYPH</name>
<protein>
    <submittedName>
        <fullName evidence="1">Uncharacterized protein</fullName>
    </submittedName>
</protein>